<organism evidence="2 3">
    <name type="scientific">Dactylosporangium vinaceum</name>
    <dbReference type="NCBI Taxonomy" id="53362"/>
    <lineage>
        <taxon>Bacteria</taxon>
        <taxon>Bacillati</taxon>
        <taxon>Actinomycetota</taxon>
        <taxon>Actinomycetes</taxon>
        <taxon>Micromonosporales</taxon>
        <taxon>Micromonosporaceae</taxon>
        <taxon>Dactylosporangium</taxon>
    </lineage>
</organism>
<dbReference type="Proteomes" id="UP001589608">
    <property type="component" value="Unassembled WGS sequence"/>
</dbReference>
<keyword evidence="1" id="KW-0812">Transmembrane</keyword>
<protein>
    <submittedName>
        <fullName evidence="2">DUF6153 family protein</fullName>
    </submittedName>
</protein>
<dbReference type="InterPro" id="IPR046151">
    <property type="entry name" value="DUF6153"/>
</dbReference>
<proteinExistence type="predicted"/>
<dbReference type="EMBL" id="JBHMCA010000043">
    <property type="protein sequence ID" value="MFB9445869.1"/>
    <property type="molecule type" value="Genomic_DNA"/>
</dbReference>
<name>A0ABV5MAI8_9ACTN</name>
<sequence length="141" mass="14784">MIGSAHVRPGRTARVMLLLATLFGLAAMHTLGHHGPHLSLGHHHRDHPAVMAEDAPATAAVMRAAAELTAPIRGGDRPSGWDLCVAVLVAFTVLLLAALLLRARRAAATPSRAGRSSPAQPRGPPVRRFGLSLATVSVLRI</sequence>
<dbReference type="RefSeq" id="WP_223093065.1">
    <property type="nucleotide sequence ID" value="NZ_CP061913.1"/>
</dbReference>
<comment type="caution">
    <text evidence="2">The sequence shown here is derived from an EMBL/GenBank/DDBJ whole genome shotgun (WGS) entry which is preliminary data.</text>
</comment>
<gene>
    <name evidence="2" type="ORF">ACFFTR_22540</name>
</gene>
<evidence type="ECO:0000256" key="1">
    <source>
        <dbReference type="SAM" id="Phobius"/>
    </source>
</evidence>
<evidence type="ECO:0000313" key="2">
    <source>
        <dbReference type="EMBL" id="MFB9445869.1"/>
    </source>
</evidence>
<accession>A0ABV5MAI8</accession>
<evidence type="ECO:0000313" key="3">
    <source>
        <dbReference type="Proteomes" id="UP001589608"/>
    </source>
</evidence>
<dbReference type="Pfam" id="PF19650">
    <property type="entry name" value="DUF6153"/>
    <property type="match status" value="1"/>
</dbReference>
<feature type="transmembrane region" description="Helical" evidence="1">
    <location>
        <begin position="80"/>
        <end position="101"/>
    </location>
</feature>
<keyword evidence="1" id="KW-0472">Membrane</keyword>
<keyword evidence="3" id="KW-1185">Reference proteome</keyword>
<reference evidence="2 3" key="1">
    <citation type="submission" date="2024-09" db="EMBL/GenBank/DDBJ databases">
        <authorList>
            <person name="Sun Q."/>
            <person name="Mori K."/>
        </authorList>
    </citation>
    <scope>NUCLEOTIDE SEQUENCE [LARGE SCALE GENOMIC DNA]</scope>
    <source>
        <strain evidence="2 3">JCM 3307</strain>
    </source>
</reference>
<keyword evidence="1" id="KW-1133">Transmembrane helix</keyword>